<dbReference type="InterPro" id="IPR019734">
    <property type="entry name" value="TPR_rpt"/>
</dbReference>
<name>A0A8T9BLR5_9HELO</name>
<dbReference type="Pfam" id="PF13374">
    <property type="entry name" value="TPR_10"/>
    <property type="match status" value="2"/>
</dbReference>
<feature type="domain" description="DUF7779" evidence="2">
    <location>
        <begin position="601"/>
        <end position="688"/>
    </location>
</feature>
<dbReference type="EMBL" id="QGMF01000111">
    <property type="protein sequence ID" value="TVY19363.1"/>
    <property type="molecule type" value="Genomic_DNA"/>
</dbReference>
<dbReference type="AlphaFoldDB" id="A0A8T9BLR5"/>
<gene>
    <name evidence="3" type="ORF">LARI1_G003440</name>
</gene>
<accession>A0A8T9BLR5</accession>
<dbReference type="InterPro" id="IPR056681">
    <property type="entry name" value="DUF7779"/>
</dbReference>
<sequence length="1037" mass="115749">MDSSGFSRPQLRKICQHASPQSLLILVQGIGTPAPTTWFEGKGSTWDQFLPNSVLPSPTVYCFNHGLGPEINSRLWSNILDRGLVLLDDLLALLNARVECLATALERPTDFKDVVRATAAFIAIATPHSKSEDPKDWSQPQLLVGTRGYHKRAPPTSSDDAKRLSDLCLRFEGAVGNVPILNLCETQDINIKSVFVKSSRALIVPENACKIHSRLEEFIEVPGNHLDVCNLVTSTQVGKWIQQPVAAALSRISRELQDDVPLSVVDSVTIASHDAAYIFYKTDSGISTKDTSNQAAVAVSDTRRDGLSTLSDFSIIKRDPILPCHMIAGSKNNDFYGRDEIVAMIEDSLAPMDQSGVPKKDLKTFGLCGPGGIGKTQVANAYAITHMEMFEAIFWVHAEEVTVLADEFSRLAEGLGLVLEGTPDARDQVVTRELVKGWLADPVTSYNRADNNTDDGVAWLLIFDNVPNPDILTDFWPPSGSSGSILITSRDTLAKTQFYQIDTGIDLPPLSAKHSAELLLKLTWRENIAEEEALSRSVAEKLGGLPLALTQMAGVMVRQSLSFADFLRRYNEEETHGTLFSLSLEPRHKRNNYGYTLASVWALEQLELSSGLLDVMSFLDPDNIPEKFLLGNIGLSTLSDFPKTVTEYQDARYELLKSSLIMKDSSASSQTIHRLIQDGARAKMKPERATNVFNAVVDMLYSMWPLAEAGVRHHVGRWKDCQMLSPHILRLKEHFIRAGSSLMSIWKTNLNFTTLLNELGWYFQERGYTPEAMDCYQTAQTNIQYIISTKSSHELSLVAHSQNQSEEYLLLAEVHNNIAGAATEDNDADTARHHFTIYKEMLQDSEKINRNVSDSRLTSSLYNLGMSHTMKGDYNNALLYFQEALQDAASLPHPQSKIARSLALINLGLTRWLMEEYDESGSLLETALQERELLLGPNDRQSMITGRILHCLGNTRNSQGQLAESLDFHERALLHFKETVGNNHHRTGNSCFKVAEHYMRIKKLRQAIQRPLLYMSFSSPNSGTILNGLYRFFFEEF</sequence>
<evidence type="ECO:0000259" key="2">
    <source>
        <dbReference type="Pfam" id="PF25000"/>
    </source>
</evidence>
<evidence type="ECO:0000313" key="3">
    <source>
        <dbReference type="EMBL" id="TVY19363.1"/>
    </source>
</evidence>
<comment type="caution">
    <text evidence="3">The sequence shown here is derived from an EMBL/GenBank/DDBJ whole genome shotgun (WGS) entry which is preliminary data.</text>
</comment>
<proteinExistence type="predicted"/>
<dbReference type="Pfam" id="PF25000">
    <property type="entry name" value="DUF7779"/>
    <property type="match status" value="1"/>
</dbReference>
<dbReference type="SMART" id="SM00028">
    <property type="entry name" value="TPR"/>
    <property type="match status" value="4"/>
</dbReference>
<dbReference type="Proteomes" id="UP000469559">
    <property type="component" value="Unassembled WGS sequence"/>
</dbReference>
<dbReference type="SUPFAM" id="SSF52540">
    <property type="entry name" value="P-loop containing nucleoside triphosphate hydrolases"/>
    <property type="match status" value="1"/>
</dbReference>
<dbReference type="InterPro" id="IPR011990">
    <property type="entry name" value="TPR-like_helical_dom_sf"/>
</dbReference>
<dbReference type="PANTHER" id="PTHR35205:SF1">
    <property type="entry name" value="ZU5 DOMAIN-CONTAINING PROTEIN"/>
    <property type="match status" value="1"/>
</dbReference>
<feature type="repeat" description="TPR" evidence="1">
    <location>
        <begin position="858"/>
        <end position="891"/>
    </location>
</feature>
<dbReference type="PANTHER" id="PTHR35205">
    <property type="entry name" value="NB-ARC AND TPR DOMAIN PROTEIN"/>
    <property type="match status" value="1"/>
</dbReference>
<dbReference type="GO" id="GO:0043531">
    <property type="term" value="F:ADP binding"/>
    <property type="evidence" value="ECO:0007669"/>
    <property type="project" value="InterPro"/>
</dbReference>
<reference evidence="3 4" key="1">
    <citation type="submission" date="2018-05" db="EMBL/GenBank/DDBJ databases">
        <title>Whole genome sequencing for identification of molecular markers to develop diagnostic detection tools for the regulated plant pathogen Lachnellula willkommii.</title>
        <authorList>
            <person name="Giroux E."/>
            <person name="Bilodeau G."/>
        </authorList>
    </citation>
    <scope>NUCLEOTIDE SEQUENCE [LARGE SCALE GENOMIC DNA]</scope>
    <source>
        <strain evidence="3 4">CBS 203.66</strain>
    </source>
</reference>
<dbReference type="PRINTS" id="PR00364">
    <property type="entry name" value="DISEASERSIST"/>
</dbReference>
<dbReference type="Gene3D" id="3.40.50.300">
    <property type="entry name" value="P-loop containing nucleotide triphosphate hydrolases"/>
    <property type="match status" value="1"/>
</dbReference>
<keyword evidence="1" id="KW-0802">TPR repeat</keyword>
<evidence type="ECO:0000313" key="4">
    <source>
        <dbReference type="Proteomes" id="UP000469559"/>
    </source>
</evidence>
<evidence type="ECO:0000256" key="1">
    <source>
        <dbReference type="PROSITE-ProRule" id="PRU00339"/>
    </source>
</evidence>
<dbReference type="InterPro" id="IPR027417">
    <property type="entry name" value="P-loop_NTPase"/>
</dbReference>
<dbReference type="OrthoDB" id="6161812at2759"/>
<organism evidence="3 4">
    <name type="scientific">Lachnellula arida</name>
    <dbReference type="NCBI Taxonomy" id="1316785"/>
    <lineage>
        <taxon>Eukaryota</taxon>
        <taxon>Fungi</taxon>
        <taxon>Dikarya</taxon>
        <taxon>Ascomycota</taxon>
        <taxon>Pezizomycotina</taxon>
        <taxon>Leotiomycetes</taxon>
        <taxon>Helotiales</taxon>
        <taxon>Lachnaceae</taxon>
        <taxon>Lachnellula</taxon>
    </lineage>
</organism>
<dbReference type="Gene3D" id="1.25.40.10">
    <property type="entry name" value="Tetratricopeptide repeat domain"/>
    <property type="match status" value="1"/>
</dbReference>
<dbReference type="SUPFAM" id="SSF48452">
    <property type="entry name" value="TPR-like"/>
    <property type="match status" value="2"/>
</dbReference>
<protein>
    <recommendedName>
        <fullName evidence="2">DUF7779 domain-containing protein</fullName>
    </recommendedName>
</protein>
<dbReference type="PROSITE" id="PS50005">
    <property type="entry name" value="TPR"/>
    <property type="match status" value="1"/>
</dbReference>
<keyword evidence="4" id="KW-1185">Reference proteome</keyword>